<dbReference type="AlphaFoldDB" id="A0A0F9UDC2"/>
<comment type="caution">
    <text evidence="1">The sequence shown here is derived from an EMBL/GenBank/DDBJ whole genome shotgun (WGS) entry which is preliminary data.</text>
</comment>
<accession>A0A0F9UDC2</accession>
<protein>
    <submittedName>
        <fullName evidence="1">Uncharacterized protein</fullName>
    </submittedName>
</protein>
<sequence length="180" mass="20079">MQTKPCKCCEDKKSGASGGAVGYGFNRLEGEARKWATENQFARSEHCIPVKGGTRFCGPDWQKIKCGDGRMGFSTRRKGQNEVHIVVGLDGEFKKRSGTLVRPRSARASASRWARRVDGSKCGLVSSEVIVVAQRDPIVVAQAEKAYKQMVRKEKFRGINHNKARRAAKRNRRAQLRMVA</sequence>
<evidence type="ECO:0000313" key="1">
    <source>
        <dbReference type="EMBL" id="KKN91185.1"/>
    </source>
</evidence>
<reference evidence="1" key="1">
    <citation type="journal article" date="2015" name="Nature">
        <title>Complex archaea that bridge the gap between prokaryotes and eukaryotes.</title>
        <authorList>
            <person name="Spang A."/>
            <person name="Saw J.H."/>
            <person name="Jorgensen S.L."/>
            <person name="Zaremba-Niedzwiedzka K."/>
            <person name="Martijn J."/>
            <person name="Lind A.E."/>
            <person name="van Eijk R."/>
            <person name="Schleper C."/>
            <person name="Guy L."/>
            <person name="Ettema T.J."/>
        </authorList>
    </citation>
    <scope>NUCLEOTIDE SEQUENCE</scope>
</reference>
<gene>
    <name evidence="1" type="ORF">LCGC14_0220510</name>
</gene>
<organism evidence="1">
    <name type="scientific">marine sediment metagenome</name>
    <dbReference type="NCBI Taxonomy" id="412755"/>
    <lineage>
        <taxon>unclassified sequences</taxon>
        <taxon>metagenomes</taxon>
        <taxon>ecological metagenomes</taxon>
    </lineage>
</organism>
<name>A0A0F9UDC2_9ZZZZ</name>
<proteinExistence type="predicted"/>
<dbReference type="EMBL" id="LAZR01000105">
    <property type="protein sequence ID" value="KKN91185.1"/>
    <property type="molecule type" value="Genomic_DNA"/>
</dbReference>